<reference evidence="4" key="1">
    <citation type="submission" date="2025-08" db="UniProtKB">
        <authorList>
            <consortium name="Ensembl"/>
        </authorList>
    </citation>
    <scope>IDENTIFICATION</scope>
</reference>
<dbReference type="Ensembl" id="ENSLLTT00000001855.1">
    <property type="protein sequence ID" value="ENSLLTP00000001789.1"/>
    <property type="gene ID" value="ENSLLTG00000001389.1"/>
</dbReference>
<dbReference type="GO" id="GO:0005509">
    <property type="term" value="F:calcium ion binding"/>
    <property type="evidence" value="ECO:0007669"/>
    <property type="project" value="InterPro"/>
</dbReference>
<feature type="domain" description="EF-hand" evidence="3">
    <location>
        <begin position="53"/>
        <end position="88"/>
    </location>
</feature>
<keyword evidence="1" id="KW-0479">Metal-binding</keyword>
<dbReference type="CDD" id="cd00213">
    <property type="entry name" value="S-100"/>
    <property type="match status" value="1"/>
</dbReference>
<evidence type="ECO:0000259" key="3">
    <source>
        <dbReference type="PROSITE" id="PS50222"/>
    </source>
</evidence>
<evidence type="ECO:0000256" key="2">
    <source>
        <dbReference type="ARBA" id="ARBA00022837"/>
    </source>
</evidence>
<evidence type="ECO:0000313" key="5">
    <source>
        <dbReference type="Proteomes" id="UP000694406"/>
    </source>
</evidence>
<protein>
    <recommendedName>
        <fullName evidence="3">EF-hand domain-containing protein</fullName>
    </recommendedName>
</protein>
<dbReference type="GO" id="GO:0046914">
    <property type="term" value="F:transition metal ion binding"/>
    <property type="evidence" value="ECO:0007669"/>
    <property type="project" value="InterPro"/>
</dbReference>
<dbReference type="Proteomes" id="UP000694406">
    <property type="component" value="Unplaced"/>
</dbReference>
<dbReference type="Pfam" id="PF01023">
    <property type="entry name" value="S_100"/>
    <property type="match status" value="1"/>
</dbReference>
<dbReference type="SMART" id="SM01394">
    <property type="entry name" value="S_100"/>
    <property type="match status" value="1"/>
</dbReference>
<dbReference type="PROSITE" id="PS50222">
    <property type="entry name" value="EF_HAND_2"/>
    <property type="match status" value="1"/>
</dbReference>
<name>A0A8C5RI85_LATLA</name>
<dbReference type="SMART" id="SM00054">
    <property type="entry name" value="EFh"/>
    <property type="match status" value="1"/>
</dbReference>
<accession>A0A8C5RI85</accession>
<dbReference type="GeneTree" id="ENSGT01000000217396"/>
<keyword evidence="2" id="KW-0106">Calcium</keyword>
<dbReference type="PROSITE" id="PS00018">
    <property type="entry name" value="EF_HAND_1"/>
    <property type="match status" value="1"/>
</dbReference>
<dbReference type="AlphaFoldDB" id="A0A8C5RI85"/>
<dbReference type="InterPro" id="IPR011992">
    <property type="entry name" value="EF-hand-dom_pair"/>
</dbReference>
<evidence type="ECO:0000313" key="4">
    <source>
        <dbReference type="Ensembl" id="ENSLLTP00000001789.1"/>
    </source>
</evidence>
<keyword evidence="5" id="KW-1185">Reference proteome</keyword>
<dbReference type="SUPFAM" id="SSF47473">
    <property type="entry name" value="EF-hand"/>
    <property type="match status" value="1"/>
</dbReference>
<dbReference type="PANTHER" id="PTHR11639:SF12">
    <property type="entry name" value="PROTEIN S100-A3"/>
    <property type="match status" value="1"/>
</dbReference>
<proteinExistence type="predicted"/>
<sequence length="103" mass="11985">MTRFQTLEQALGEVVCTFQRYCRKEGDRNTLSKNQLRSLLQTELPMSPGHFSLCYSALEEMLTLLDIDRDGEVTFEEYIRFVAAAFTFFHLQFRDAPVAQPRV</sequence>
<organism evidence="4 5">
    <name type="scientific">Laticauda laticaudata</name>
    <name type="common">Blue-ringed sea krait</name>
    <name type="synonym">Blue-lipped sea krait</name>
    <dbReference type="NCBI Taxonomy" id="8630"/>
    <lineage>
        <taxon>Eukaryota</taxon>
        <taxon>Metazoa</taxon>
        <taxon>Chordata</taxon>
        <taxon>Craniata</taxon>
        <taxon>Vertebrata</taxon>
        <taxon>Euteleostomi</taxon>
        <taxon>Lepidosauria</taxon>
        <taxon>Squamata</taxon>
        <taxon>Bifurcata</taxon>
        <taxon>Unidentata</taxon>
        <taxon>Episquamata</taxon>
        <taxon>Toxicofera</taxon>
        <taxon>Serpentes</taxon>
        <taxon>Colubroidea</taxon>
        <taxon>Elapidae</taxon>
        <taxon>Laticaudinae</taxon>
        <taxon>Laticauda</taxon>
    </lineage>
</organism>
<dbReference type="GO" id="GO:0048306">
    <property type="term" value="F:calcium-dependent protein binding"/>
    <property type="evidence" value="ECO:0007669"/>
    <property type="project" value="TreeGrafter"/>
</dbReference>
<dbReference type="Gene3D" id="1.10.238.10">
    <property type="entry name" value="EF-hand"/>
    <property type="match status" value="1"/>
</dbReference>
<reference evidence="4" key="2">
    <citation type="submission" date="2025-09" db="UniProtKB">
        <authorList>
            <consortium name="Ensembl"/>
        </authorList>
    </citation>
    <scope>IDENTIFICATION</scope>
</reference>
<dbReference type="PANTHER" id="PTHR11639">
    <property type="entry name" value="S100 CALCIUM-BINDING PROTEIN"/>
    <property type="match status" value="1"/>
</dbReference>
<evidence type="ECO:0000256" key="1">
    <source>
        <dbReference type="ARBA" id="ARBA00022723"/>
    </source>
</evidence>
<dbReference type="InterPro" id="IPR002048">
    <property type="entry name" value="EF_hand_dom"/>
</dbReference>
<dbReference type="InterPro" id="IPR034325">
    <property type="entry name" value="S-100_dom"/>
</dbReference>
<dbReference type="InterPro" id="IPR018247">
    <property type="entry name" value="EF_Hand_1_Ca_BS"/>
</dbReference>
<dbReference type="InterPro" id="IPR013787">
    <property type="entry name" value="S100_Ca-bd_sub"/>
</dbReference>